<name>A0A669PBY2_PHACC</name>
<feature type="compositionally biased region" description="Polar residues" evidence="8">
    <location>
        <begin position="182"/>
        <end position="202"/>
    </location>
</feature>
<reference evidence="10" key="1">
    <citation type="submission" date="2025-08" db="UniProtKB">
        <authorList>
            <consortium name="Ensembl"/>
        </authorList>
    </citation>
    <scope>IDENTIFICATION</scope>
</reference>
<feature type="compositionally biased region" description="Low complexity" evidence="8">
    <location>
        <begin position="317"/>
        <end position="331"/>
    </location>
</feature>
<proteinExistence type="predicted"/>
<evidence type="ECO:0000256" key="2">
    <source>
        <dbReference type="ARBA" id="ARBA00022490"/>
    </source>
</evidence>
<dbReference type="Pfam" id="PF16641">
    <property type="entry name" value="CLIP1_ZNF"/>
    <property type="match status" value="2"/>
</dbReference>
<feature type="compositionally biased region" description="Low complexity" evidence="8">
    <location>
        <begin position="30"/>
        <end position="47"/>
    </location>
</feature>
<dbReference type="GO" id="GO:0005634">
    <property type="term" value="C:nucleus"/>
    <property type="evidence" value="ECO:0007669"/>
    <property type="project" value="TreeGrafter"/>
</dbReference>
<dbReference type="Ensembl" id="ENSPCLT00000007415.1">
    <property type="protein sequence ID" value="ENSPCLP00000005314.1"/>
    <property type="gene ID" value="ENSPCLG00000004302.1"/>
</dbReference>
<dbReference type="GO" id="GO:0005938">
    <property type="term" value="C:cell cortex"/>
    <property type="evidence" value="ECO:0007669"/>
    <property type="project" value="TreeGrafter"/>
</dbReference>
<feature type="coiled-coil region" evidence="7">
    <location>
        <begin position="402"/>
        <end position="450"/>
    </location>
</feature>
<dbReference type="Pfam" id="PF01302">
    <property type="entry name" value="CAP_GLY"/>
    <property type="match status" value="2"/>
</dbReference>
<feature type="domain" description="CAP-Gly" evidence="9">
    <location>
        <begin position="77"/>
        <end position="119"/>
    </location>
</feature>
<organism evidence="10 11">
    <name type="scientific">Phasianus colchicus</name>
    <name type="common">Common pheasant</name>
    <dbReference type="NCBI Taxonomy" id="9054"/>
    <lineage>
        <taxon>Eukaryota</taxon>
        <taxon>Metazoa</taxon>
        <taxon>Chordata</taxon>
        <taxon>Craniata</taxon>
        <taxon>Vertebrata</taxon>
        <taxon>Euteleostomi</taxon>
        <taxon>Archelosauria</taxon>
        <taxon>Archosauria</taxon>
        <taxon>Dinosauria</taxon>
        <taxon>Saurischia</taxon>
        <taxon>Theropoda</taxon>
        <taxon>Coelurosauria</taxon>
        <taxon>Aves</taxon>
        <taxon>Neognathae</taxon>
        <taxon>Galloanserae</taxon>
        <taxon>Galliformes</taxon>
        <taxon>Phasianidae</taxon>
        <taxon>Phasianinae</taxon>
        <taxon>Phasianus</taxon>
    </lineage>
</organism>
<dbReference type="PROSITE" id="PS00845">
    <property type="entry name" value="CAP_GLY_1"/>
    <property type="match status" value="2"/>
</dbReference>
<dbReference type="GO" id="GO:0031116">
    <property type="term" value="P:positive regulation of microtubule polymerization"/>
    <property type="evidence" value="ECO:0007669"/>
    <property type="project" value="TreeGrafter"/>
</dbReference>
<evidence type="ECO:0000256" key="5">
    <source>
        <dbReference type="ARBA" id="ARBA00023054"/>
    </source>
</evidence>
<feature type="region of interest" description="Disordered" evidence="8">
    <location>
        <begin position="1"/>
        <end position="48"/>
    </location>
</feature>
<dbReference type="SMART" id="SM01052">
    <property type="entry name" value="CAP_GLY"/>
    <property type="match status" value="2"/>
</dbReference>
<sequence>MSMLKPSGLKAPSKTIKHGSTLPKAPASVATAEKAPSSEKSSSTTTADAHDDFVDDFRVGERVWVNGNKPGFIQFLGETQFAPGQWAGIVLDEPIGKNDGSVAGVRYFQCEPLRGIFTRPSKLSRKVLTEDEANGTQTAHASRATSPTSTSTASAVSASPAALPPTGIPHKTSPLAAKEHSTPSQFSNLSKTASGSVSNLSEAGSLKKGERELKIGDRVLVGGTKAGVVRFLGETDFAKGEWCGVELDEPLGKNDGAVAGTRYFQCQPKYGLFAPVHKVTKIGFPSTTPAKAKTTVRKVVATPAALKRSPSASSLSSLSSVASSVSSKPSRTGLLTETSSRYARKISGTTALQEALKEKQQHIEQLLAERDLERAEVAKATSHVGEIEQELALVRDGHDRHVLEMEAKMDQLRAMVEAADREKVELLNQLEEEKRKVEDLQFRVEEESITKGDLERKRQISEDPENTQTKLEHARIKELEQSLLFEKTKADKLQRELEDTRVATVSEKSRIMELERDLALRVKEVAELRGRLESSKHIDDVDTSLSLLQEISTLQEKMAAAGKEHQREMSSLKEKFESSEEALRKEIKTLSASNERMGKENESLKTKLDHANKENSDVIELWKSKLESAIASHQQAMEELKVSFSKGVGAQTAEFAELKTQMEKLKLDYENEMSNLKLKQENEKSHHLKEIEALKAKLQAVTEEKEQTLENLKTKLESVEDQHLVEMEDTLNKLQEAEIKVKELDVLQAKCNEQTKLIGSLTQQIKASEEKLLDLAALQKANSEGKLEIQKLSEQLEAAEKQIQNLETEKSSGKASNLAKELQGKEQKLLDLEKNLSAVNQVKDSLEKELQLLVSNTQKFWLFPSDFETIQKLNQKEEQFALMSSELEQLKSNLTVMETKLKEREEKEQQLTEAKAKLENDIAEIMKSSGDSSAQLMKMNDELRLKERQLEQIQLELTKANEKAVQLQKNVEQTAQKAEQSQQETLKTHQEELKKMQDQLMDMKKQMETSENQYKDLQAKYEKETSEMITKHDADIKGFKQNLLDAEEALKTAQKKNDELETQAEELKKQAEQAKADKRAEEVLQTMEKVTKEKDAIHQEKIETLASLENSRQTNEKLQNELDMLKQNNLKNEEELTKSKELLNLENRKVEELKKEFEALKLAAAQKSQQLAALQEENVKLAEELGRSRDEVTSHQKLEEERSVLNNQLLEMKKRESTLKKEIDEERASLQKSISDTSALITQKDEELEKLRNEITVLRGENASAKTLQSVVKSLESDKLKLEEKVKNLEQKLKAKSEQPLTTCSPQPSDCSCSLISQIDFLNSVIVDLQRRNEELNLKIQRMCEAALNGNEEETINYDSEEEGLSKKTPRLFCDICGCFDLHDTEDCPTQAQMLEEPPHSTYHGSRREERPYCDTCEMFGHWTADCNDDETF</sequence>
<reference evidence="10" key="2">
    <citation type="submission" date="2025-09" db="UniProtKB">
        <authorList>
            <consortium name="Ensembl"/>
        </authorList>
    </citation>
    <scope>IDENTIFICATION</scope>
</reference>
<comment type="subcellular location">
    <subcellularLocation>
        <location evidence="1">Cytoplasm</location>
        <location evidence="1">Cytoskeleton</location>
    </subcellularLocation>
</comment>
<dbReference type="FunFam" id="2.30.30.190:FF:000002">
    <property type="entry name" value="CAP-Gly domain containing linker protein 1"/>
    <property type="match status" value="1"/>
</dbReference>
<evidence type="ECO:0000313" key="11">
    <source>
        <dbReference type="Proteomes" id="UP000472261"/>
    </source>
</evidence>
<evidence type="ECO:0000256" key="1">
    <source>
        <dbReference type="ARBA" id="ARBA00004245"/>
    </source>
</evidence>
<dbReference type="SUPFAM" id="SSF74924">
    <property type="entry name" value="Cap-Gly domain"/>
    <property type="match status" value="2"/>
</dbReference>
<keyword evidence="2" id="KW-0963">Cytoplasm</keyword>
<dbReference type="GO" id="GO:0031122">
    <property type="term" value="P:cytoplasmic microtubule organization"/>
    <property type="evidence" value="ECO:0007669"/>
    <property type="project" value="TreeGrafter"/>
</dbReference>
<feature type="coiled-coil region" evidence="7">
    <location>
        <begin position="349"/>
        <end position="376"/>
    </location>
</feature>
<evidence type="ECO:0000256" key="8">
    <source>
        <dbReference type="SAM" id="MobiDB-lite"/>
    </source>
</evidence>
<keyword evidence="11" id="KW-1185">Reference proteome</keyword>
<keyword evidence="6" id="KW-0206">Cytoskeleton</keyword>
<dbReference type="Gene3D" id="2.30.30.190">
    <property type="entry name" value="CAP Gly-rich-like domain"/>
    <property type="match status" value="2"/>
</dbReference>
<feature type="domain" description="CAP-Gly" evidence="9">
    <location>
        <begin position="233"/>
        <end position="275"/>
    </location>
</feature>
<dbReference type="Proteomes" id="UP000472261">
    <property type="component" value="Unplaced"/>
</dbReference>
<dbReference type="PANTHER" id="PTHR18916">
    <property type="entry name" value="DYNACTIN 1-RELATED MICROTUBULE-BINDING"/>
    <property type="match status" value="1"/>
</dbReference>
<evidence type="ECO:0000256" key="6">
    <source>
        <dbReference type="ARBA" id="ARBA00023212"/>
    </source>
</evidence>
<dbReference type="InterPro" id="IPR036859">
    <property type="entry name" value="CAP-Gly_dom_sf"/>
</dbReference>
<feature type="compositionally biased region" description="Low complexity" evidence="8">
    <location>
        <begin position="138"/>
        <end position="161"/>
    </location>
</feature>
<dbReference type="OMA" id="GKGHNQC"/>
<dbReference type="PROSITE" id="PS50245">
    <property type="entry name" value="CAP_GLY_2"/>
    <property type="match status" value="2"/>
</dbReference>
<feature type="region of interest" description="Disordered" evidence="8">
    <location>
        <begin position="317"/>
        <end position="336"/>
    </location>
</feature>
<dbReference type="InterPro" id="IPR000938">
    <property type="entry name" value="CAP-Gly_domain"/>
</dbReference>
<dbReference type="GO" id="GO:0035371">
    <property type="term" value="C:microtubule plus-end"/>
    <property type="evidence" value="ECO:0007669"/>
    <property type="project" value="TreeGrafter"/>
</dbReference>
<accession>A0A669PBY2</accession>
<dbReference type="GO" id="GO:0051010">
    <property type="term" value="F:microtubule plus-end binding"/>
    <property type="evidence" value="ECO:0007669"/>
    <property type="project" value="TreeGrafter"/>
</dbReference>
<dbReference type="InterPro" id="IPR032108">
    <property type="entry name" value="CLIP1_ZNF"/>
</dbReference>
<dbReference type="FunFam" id="2.30.30.190:FF:000001">
    <property type="entry name" value="Putative CAP-Gly domain-containing linker protein 1"/>
    <property type="match status" value="1"/>
</dbReference>
<evidence type="ECO:0000313" key="10">
    <source>
        <dbReference type="Ensembl" id="ENSPCLP00000005314.1"/>
    </source>
</evidence>
<feature type="region of interest" description="Disordered" evidence="8">
    <location>
        <begin position="131"/>
        <end position="206"/>
    </location>
</feature>
<dbReference type="PANTHER" id="PTHR18916:SF44">
    <property type="entry name" value="CAP-GLY DOMAIN-CONTAINING LINKER PROTEIN 1"/>
    <property type="match status" value="1"/>
</dbReference>
<evidence type="ECO:0000256" key="3">
    <source>
        <dbReference type="ARBA" id="ARBA00022701"/>
    </source>
</evidence>
<evidence type="ECO:0000256" key="4">
    <source>
        <dbReference type="ARBA" id="ARBA00022737"/>
    </source>
</evidence>
<keyword evidence="3" id="KW-0493">Microtubule</keyword>
<keyword evidence="5 7" id="KW-0175">Coiled coil</keyword>
<feature type="coiled-coil region" evidence="7">
    <location>
        <begin position="562"/>
        <end position="1346"/>
    </location>
</feature>
<protein>
    <submittedName>
        <fullName evidence="10">CAP-Gly domain containing linker protein 1</fullName>
    </submittedName>
</protein>
<keyword evidence="4" id="KW-0677">Repeat</keyword>
<evidence type="ECO:0000259" key="9">
    <source>
        <dbReference type="PROSITE" id="PS50245"/>
    </source>
</evidence>
<evidence type="ECO:0000256" key="7">
    <source>
        <dbReference type="SAM" id="Coils"/>
    </source>
</evidence>